<comment type="similarity">
    <text evidence="8">Belongs to the binding-protein-dependent transport system permease family. LivHM subfamily.</text>
</comment>
<keyword evidence="6 9" id="KW-1133">Transmembrane helix</keyword>
<dbReference type="PANTHER" id="PTHR11795:SF447">
    <property type="entry name" value="ABC TRANSPORTER PERMEASE PROTEIN"/>
    <property type="match status" value="1"/>
</dbReference>
<feature type="transmembrane region" description="Helical" evidence="9">
    <location>
        <begin position="96"/>
        <end position="117"/>
    </location>
</feature>
<keyword evidence="7 9" id="KW-0472">Membrane</keyword>
<gene>
    <name evidence="10" type="ORF">U1T56_10255</name>
</gene>
<feature type="transmembrane region" description="Helical" evidence="9">
    <location>
        <begin position="223"/>
        <end position="246"/>
    </location>
</feature>
<reference evidence="10 11" key="1">
    <citation type="submission" date="2024-01" db="EMBL/GenBank/DDBJ databases">
        <title>Multi-omics insights into the function and evolution of sodium benzoate biodegradation pathways in Benzoatithermus flavus gen. nov., sp. nov. from hot spring.</title>
        <authorList>
            <person name="Hu C.-J."/>
            <person name="Li W.-J."/>
        </authorList>
    </citation>
    <scope>NUCLEOTIDE SEQUENCE [LARGE SCALE GENOMIC DNA]</scope>
    <source>
        <strain evidence="10 11">SYSU G07066</strain>
    </source>
</reference>
<protein>
    <submittedName>
        <fullName evidence="10">Branched-chain amino acid ABC transporter permease</fullName>
    </submittedName>
</protein>
<evidence type="ECO:0000256" key="5">
    <source>
        <dbReference type="ARBA" id="ARBA00022970"/>
    </source>
</evidence>
<keyword evidence="4 9" id="KW-0812">Transmembrane</keyword>
<evidence type="ECO:0000256" key="8">
    <source>
        <dbReference type="ARBA" id="ARBA00037998"/>
    </source>
</evidence>
<comment type="subcellular location">
    <subcellularLocation>
        <location evidence="1">Cell membrane</location>
        <topology evidence="1">Multi-pass membrane protein</topology>
    </subcellularLocation>
</comment>
<dbReference type="InterPro" id="IPR052157">
    <property type="entry name" value="BCAA_transport_permease"/>
</dbReference>
<name>A0ABU8XSY0_9PROT</name>
<dbReference type="RefSeq" id="WP_418159383.1">
    <property type="nucleotide sequence ID" value="NZ_JBBLZC010000008.1"/>
</dbReference>
<evidence type="ECO:0000256" key="3">
    <source>
        <dbReference type="ARBA" id="ARBA00022475"/>
    </source>
</evidence>
<evidence type="ECO:0000256" key="9">
    <source>
        <dbReference type="SAM" id="Phobius"/>
    </source>
</evidence>
<sequence>MLASILSVAVDAVLITLVLALAASGLAVIFGLIGVINLGHGAMLTLGAYFMWWATAHGTPFVLAVLLAALGVCLVGLLLEHLLIRHFYDEPFETLLLTWGFFLVCTEVIKLAFGTDFRNVANPLSDTITVLGLELPAYRSLVALLSLVLLLALAAVIFRTGIGIKVRALVQNREVASLLGLDVGLVYKQVFAAGTFLAGLAGALISPMLSIDPYIGNVFLIRSFFAVTVGGLGQILAGTLVGSFVIGGAETLFALVSSQVFAQTVVFALAIVLLRFRPAGLVGGRR</sequence>
<evidence type="ECO:0000256" key="7">
    <source>
        <dbReference type="ARBA" id="ARBA00023136"/>
    </source>
</evidence>
<dbReference type="Pfam" id="PF02653">
    <property type="entry name" value="BPD_transp_2"/>
    <property type="match status" value="1"/>
</dbReference>
<evidence type="ECO:0000256" key="4">
    <source>
        <dbReference type="ARBA" id="ARBA00022692"/>
    </source>
</evidence>
<dbReference type="EMBL" id="JBBLZC010000008">
    <property type="protein sequence ID" value="MEK0083535.1"/>
    <property type="molecule type" value="Genomic_DNA"/>
</dbReference>
<feature type="transmembrane region" description="Helical" evidence="9">
    <location>
        <begin position="12"/>
        <end position="33"/>
    </location>
</feature>
<feature type="transmembrane region" description="Helical" evidence="9">
    <location>
        <begin position="193"/>
        <end position="211"/>
    </location>
</feature>
<keyword evidence="2" id="KW-0813">Transport</keyword>
<accession>A0ABU8XSY0</accession>
<evidence type="ECO:0000313" key="10">
    <source>
        <dbReference type="EMBL" id="MEK0083535.1"/>
    </source>
</evidence>
<dbReference type="PANTHER" id="PTHR11795">
    <property type="entry name" value="BRANCHED-CHAIN AMINO ACID TRANSPORT SYSTEM PERMEASE PROTEIN LIVH"/>
    <property type="match status" value="1"/>
</dbReference>
<organism evidence="10 11">
    <name type="scientific">Benzoatithermus flavus</name>
    <dbReference type="NCBI Taxonomy" id="3108223"/>
    <lineage>
        <taxon>Bacteria</taxon>
        <taxon>Pseudomonadati</taxon>
        <taxon>Pseudomonadota</taxon>
        <taxon>Alphaproteobacteria</taxon>
        <taxon>Geminicoccales</taxon>
        <taxon>Geminicoccaceae</taxon>
        <taxon>Benzoatithermus</taxon>
    </lineage>
</organism>
<evidence type="ECO:0000256" key="6">
    <source>
        <dbReference type="ARBA" id="ARBA00022989"/>
    </source>
</evidence>
<keyword evidence="11" id="KW-1185">Reference proteome</keyword>
<feature type="transmembrane region" description="Helical" evidence="9">
    <location>
        <begin position="252"/>
        <end position="276"/>
    </location>
</feature>
<keyword evidence="5" id="KW-0029">Amino-acid transport</keyword>
<dbReference type="CDD" id="cd06582">
    <property type="entry name" value="TM_PBP1_LivH_like"/>
    <property type="match status" value="1"/>
</dbReference>
<evidence type="ECO:0000256" key="2">
    <source>
        <dbReference type="ARBA" id="ARBA00022448"/>
    </source>
</evidence>
<proteinExistence type="inferred from homology"/>
<keyword evidence="3" id="KW-1003">Cell membrane</keyword>
<dbReference type="InterPro" id="IPR001851">
    <property type="entry name" value="ABC_transp_permease"/>
</dbReference>
<dbReference type="Proteomes" id="UP001375743">
    <property type="component" value="Unassembled WGS sequence"/>
</dbReference>
<comment type="caution">
    <text evidence="10">The sequence shown here is derived from an EMBL/GenBank/DDBJ whole genome shotgun (WGS) entry which is preliminary data.</text>
</comment>
<feature type="transmembrane region" description="Helical" evidence="9">
    <location>
        <begin position="137"/>
        <end position="158"/>
    </location>
</feature>
<evidence type="ECO:0000256" key="1">
    <source>
        <dbReference type="ARBA" id="ARBA00004651"/>
    </source>
</evidence>
<feature type="transmembrane region" description="Helical" evidence="9">
    <location>
        <begin position="38"/>
        <end position="55"/>
    </location>
</feature>
<feature type="transmembrane region" description="Helical" evidence="9">
    <location>
        <begin position="61"/>
        <end position="84"/>
    </location>
</feature>
<evidence type="ECO:0000313" key="11">
    <source>
        <dbReference type="Proteomes" id="UP001375743"/>
    </source>
</evidence>